<dbReference type="OrthoDB" id="8197951at2759"/>
<feature type="region of interest" description="Disordered" evidence="1">
    <location>
        <begin position="798"/>
        <end position="821"/>
    </location>
</feature>
<feature type="compositionally biased region" description="Low complexity" evidence="1">
    <location>
        <begin position="1542"/>
        <end position="1557"/>
    </location>
</feature>
<feature type="compositionally biased region" description="Basic and acidic residues" evidence="1">
    <location>
        <begin position="798"/>
        <end position="808"/>
    </location>
</feature>
<feature type="region of interest" description="Disordered" evidence="1">
    <location>
        <begin position="354"/>
        <end position="375"/>
    </location>
</feature>
<feature type="compositionally biased region" description="Polar residues" evidence="1">
    <location>
        <begin position="498"/>
        <end position="511"/>
    </location>
</feature>
<feature type="region of interest" description="Disordered" evidence="1">
    <location>
        <begin position="707"/>
        <end position="733"/>
    </location>
</feature>
<feature type="compositionally biased region" description="Basic and acidic residues" evidence="1">
    <location>
        <begin position="364"/>
        <end position="375"/>
    </location>
</feature>
<feature type="region of interest" description="Disordered" evidence="1">
    <location>
        <begin position="177"/>
        <end position="203"/>
    </location>
</feature>
<protein>
    <submittedName>
        <fullName evidence="2">Uncharacterized protein</fullName>
    </submittedName>
</protein>
<feature type="compositionally biased region" description="Polar residues" evidence="1">
    <location>
        <begin position="472"/>
        <end position="491"/>
    </location>
</feature>
<feature type="compositionally biased region" description="Polar residues" evidence="1">
    <location>
        <begin position="1679"/>
        <end position="1689"/>
    </location>
</feature>
<feature type="compositionally biased region" description="Low complexity" evidence="1">
    <location>
        <begin position="850"/>
        <end position="863"/>
    </location>
</feature>
<evidence type="ECO:0000313" key="2">
    <source>
        <dbReference type="EMBL" id="KAG5674453.1"/>
    </source>
</evidence>
<feature type="compositionally biased region" description="Polar residues" evidence="1">
    <location>
        <begin position="1463"/>
        <end position="1473"/>
    </location>
</feature>
<feature type="compositionally biased region" description="Polar residues" evidence="1">
    <location>
        <begin position="864"/>
        <end position="887"/>
    </location>
</feature>
<feature type="compositionally biased region" description="Polar residues" evidence="1">
    <location>
        <begin position="1505"/>
        <end position="1522"/>
    </location>
</feature>
<feature type="compositionally biased region" description="Polar residues" evidence="1">
    <location>
        <begin position="1586"/>
        <end position="1601"/>
    </location>
</feature>
<comment type="caution">
    <text evidence="2">The sequence shown here is derived from an EMBL/GenBank/DDBJ whole genome shotgun (WGS) entry which is preliminary data.</text>
</comment>
<feature type="compositionally biased region" description="Polar residues" evidence="1">
    <location>
        <begin position="666"/>
        <end position="675"/>
    </location>
</feature>
<feature type="compositionally biased region" description="Low complexity" evidence="1">
    <location>
        <begin position="1657"/>
        <end position="1670"/>
    </location>
</feature>
<gene>
    <name evidence="2" type="ORF">PVAND_004423</name>
</gene>
<feature type="region of interest" description="Disordered" evidence="1">
    <location>
        <begin position="648"/>
        <end position="675"/>
    </location>
</feature>
<reference evidence="2" key="1">
    <citation type="submission" date="2021-03" db="EMBL/GenBank/DDBJ databases">
        <title>Chromosome level genome of the anhydrobiotic midge Polypedilum vanderplanki.</title>
        <authorList>
            <person name="Yoshida Y."/>
            <person name="Kikawada T."/>
            <person name="Gusev O."/>
        </authorList>
    </citation>
    <scope>NUCLEOTIDE SEQUENCE</scope>
    <source>
        <strain evidence="2">NIAS01</strain>
        <tissue evidence="2">Whole body or cell culture</tissue>
    </source>
</reference>
<sequence>MEVVALNGSNNNASPFRREVHEWQHIDAKTGALLSGRAEANRYVNGNLNTYGKSLLQSFETTDGTQHKQHKQMNILQTITSTGGALQVVRAQTIQTSHSSSRRAAITSTTYSSQYTNGCSSTTANSSTMNGDLLSINPRASILHHHEFQKHAQPASTSSSSRLKVLLSSAAVSEGNSKNNLFHQSSNNNNSNSNNNSYDMDQPMMMKNGVGLIQEYSRQQQINEMLFGSTSNNEESLKSNSFLRGKSASIEELANINDSDNDDDLKPYDWKRVSKIRRSLQFPKTSERRINYSRPLRPADLPENSVNVWKLRQDIENIESGRRLSNSTMKTAISSNNTNNINFVALDSILKESSPMDSLSSNHSRSDDSNKDELKSDCVTAESLQEIRRRLRKLNSNDFISSTKLSSNDSNRLLTVDENTNDNHLTSHLQKSATVEQNCKSLELRKNKERDINADDWANRRKSYGFEKMLQPSETSSSSFGGIRIESSTDSGLGRSSDLPSNWSPTVDSPQRTIITFGDKTKPATTSISLFSNPSSNKQETLGDSNSSRPKPVPMLRRRSIEKKDELKRHSIAVDEKIDEHYQHRNSSNDRKISLVNLNGPSYSNTAVDKLPQSIQAAFNDGRQKKVEFCKTEIHFAADSGRVNIVETDEKPPPTNNFRRRRRNSGTEYSTQQQQIDFDDETERHLEGHLNAVESNVTTTIGSIYSSAKEDETDEGHSDTDGLRGILKNKPVKPKPYHLGENLESGSSLFGVRLKPVENQNTTWRHSAELESVVTGKKMDDALEDEFRNLVKAIDENEKRNTNVDHHQQQSSSSTFSSSNGYSTKINLSSLPSIQQHPAVTNNNNHKDSSSSSTTAMLTAISSHKPSTFTSYNDSRQSNGGNVTLTGVDSGCDDDKNLHQSRHKGGHKISIDLKLPHPSSMDKIMDELKSTSLIIKTMKSTSYFDDAMKQFEQESPLIRTSSLRLNNESLPKSSSTSMMFNRYNNYKPTAPVRYTSSLDGDHGILDDFKSTSSEKRDDDFDFLNGFLEENRKFQISIAQKEKEKRSKVMTDTVKVATVSEQQQPPVAAPRLKKIMNPSLQLSQQLSQLKHLYDIANYDSDDNAKADEEVKSFLSKNEEEKSISELSGSWSRVRVKKIASAFSSATASSSSSSSGDKWTKTPLTALYENATTSSVQKTRDIAKPSSVEAVPHTSTSLIHIGSASLNHEKVNATNIYTNIQQDNSVKVNIQNFESLSPALSRNNSLRIKRDNAKEETQKISTGTRQLKAHELTYFGVKSSPVTTTINSTDSNNIISTNKSPYMHLTTNNKNNITSSIKTTHTTNITNTSSKITVNHHQKPDLIMHHQQKNEQLLQQQQTELTPTEKKLMIEALDNCIDETKNLEPLYENLYQNNNNNKQPYNRKLDLKRDEKILDELTRAADEIMNTCKEMYHADSEEKKRKSLLLTSTTTCLETIKEGAEGRQQKLNHYQQQQSEHGEQPKIMKSKGVQVSRNFEDSLCRYHRMQQRTSSQSSIESLPRNSKISSSSSVAVTTRTRRIKNGESTAASTTSTTVSSNTSSRKRENGNISDGSKRTIQRVCSRERMHKSNASSSESDLPNSSTEVPRRPRRTKVLKHRDENSKNDEKKSSRTAIEPRKKTEHGTSSVSKETTRVRTTKISSSSNPNTSLSSPSQNHHHHKVNGTSSSRKSRC</sequence>
<accession>A0A9J6BY32</accession>
<feature type="compositionally biased region" description="Low complexity" evidence="1">
    <location>
        <begin position="809"/>
        <end position="819"/>
    </location>
</feature>
<evidence type="ECO:0000256" key="1">
    <source>
        <dbReference type="SAM" id="MobiDB-lite"/>
    </source>
</evidence>
<keyword evidence="3" id="KW-1185">Reference proteome</keyword>
<feature type="compositionally biased region" description="Basic and acidic residues" evidence="1">
    <location>
        <begin position="1614"/>
        <end position="1639"/>
    </location>
</feature>
<name>A0A9J6BY32_POLVA</name>
<dbReference type="Proteomes" id="UP001107558">
    <property type="component" value="Chromosome 2"/>
</dbReference>
<feature type="region of interest" description="Disordered" evidence="1">
    <location>
        <begin position="525"/>
        <end position="554"/>
    </location>
</feature>
<evidence type="ECO:0000313" key="3">
    <source>
        <dbReference type="Proteomes" id="UP001107558"/>
    </source>
</evidence>
<organism evidence="2 3">
    <name type="scientific">Polypedilum vanderplanki</name>
    <name type="common">Sleeping chironomid midge</name>
    <dbReference type="NCBI Taxonomy" id="319348"/>
    <lineage>
        <taxon>Eukaryota</taxon>
        <taxon>Metazoa</taxon>
        <taxon>Ecdysozoa</taxon>
        <taxon>Arthropoda</taxon>
        <taxon>Hexapoda</taxon>
        <taxon>Insecta</taxon>
        <taxon>Pterygota</taxon>
        <taxon>Neoptera</taxon>
        <taxon>Endopterygota</taxon>
        <taxon>Diptera</taxon>
        <taxon>Nematocera</taxon>
        <taxon>Chironomoidea</taxon>
        <taxon>Chironomidae</taxon>
        <taxon>Chironominae</taxon>
        <taxon>Polypedilum</taxon>
        <taxon>Polypedilum</taxon>
    </lineage>
</organism>
<feature type="region of interest" description="Disordered" evidence="1">
    <location>
        <begin position="836"/>
        <end position="888"/>
    </location>
</feature>
<feature type="compositionally biased region" description="Polar residues" evidence="1">
    <location>
        <begin position="525"/>
        <end position="549"/>
    </location>
</feature>
<proteinExistence type="predicted"/>
<feature type="region of interest" description="Disordered" evidence="1">
    <location>
        <begin position="1461"/>
        <end position="1487"/>
    </location>
</feature>
<feature type="region of interest" description="Disordered" evidence="1">
    <location>
        <begin position="468"/>
        <end position="511"/>
    </location>
</feature>
<feature type="compositionally biased region" description="Low complexity" evidence="1">
    <location>
        <begin position="1523"/>
        <end position="1532"/>
    </location>
</feature>
<dbReference type="EMBL" id="JADBJN010000002">
    <property type="protein sequence ID" value="KAG5674453.1"/>
    <property type="molecule type" value="Genomic_DNA"/>
</dbReference>
<feature type="region of interest" description="Disordered" evidence="1">
    <location>
        <begin position="1503"/>
        <end position="1689"/>
    </location>
</feature>
<feature type="compositionally biased region" description="Low complexity" evidence="1">
    <location>
        <begin position="185"/>
        <end position="197"/>
    </location>
</feature>